<dbReference type="InterPro" id="IPR001915">
    <property type="entry name" value="Peptidase_M48"/>
</dbReference>
<name>A0A0S7WH82_UNCT6</name>
<dbReference type="PANTHER" id="PTHR22726">
    <property type="entry name" value="METALLOENDOPEPTIDASE OMA1"/>
    <property type="match status" value="1"/>
</dbReference>
<evidence type="ECO:0000256" key="7">
    <source>
        <dbReference type="SAM" id="MobiDB-lite"/>
    </source>
</evidence>
<comment type="cofactor">
    <cofactor evidence="6">
        <name>Zn(2+)</name>
        <dbReference type="ChEBI" id="CHEBI:29105"/>
    </cofactor>
    <text evidence="6">Binds 1 zinc ion per subunit.</text>
</comment>
<accession>A0A0S7WH82</accession>
<proteinExistence type="inferred from homology"/>
<dbReference type="Pfam" id="PF01435">
    <property type="entry name" value="Peptidase_M48"/>
    <property type="match status" value="1"/>
</dbReference>
<dbReference type="Proteomes" id="UP000051124">
    <property type="component" value="Unassembled WGS sequence"/>
</dbReference>
<evidence type="ECO:0000313" key="10">
    <source>
        <dbReference type="Proteomes" id="UP000051124"/>
    </source>
</evidence>
<dbReference type="EMBL" id="LIZT01000058">
    <property type="protein sequence ID" value="KPJ49455.1"/>
    <property type="molecule type" value="Genomic_DNA"/>
</dbReference>
<sequence>MSALGCQTAGKIAQKGLSELEDKGVITEGQRESIERTATALRTSFQDLTDKEEYYIGRAVSANILHRYSVYEDETVTAYVNKVGKTVAWASDRPETYGGYHFLVLDTPDPLAYSAPGGFIFVSRGLMKMMENEEELAGVLAHEVAHVNRRHGLSAIKQSRLMNAFSILVEEGKKYSSAEVKKLAEAYEGSLGDIIELLLERGYSRSQEGEADRLGALFAHRAGYDPQGLVSFLDTQSRAYGSSRGVPLLKTHPNPGERRGSLQMHMKEEGMLGRTEVSRTSRFLKTR</sequence>
<organism evidence="9 10">
    <name type="scientific">candidate division TA06 bacterium DG_26</name>
    <dbReference type="NCBI Taxonomy" id="1703771"/>
    <lineage>
        <taxon>Bacteria</taxon>
        <taxon>Bacteria division TA06</taxon>
    </lineage>
</organism>
<keyword evidence="2" id="KW-0479">Metal-binding</keyword>
<comment type="similarity">
    <text evidence="6">Belongs to the peptidase M48 family.</text>
</comment>
<keyword evidence="1 6" id="KW-0645">Protease</keyword>
<keyword evidence="4 6" id="KW-0862">Zinc</keyword>
<reference evidence="9 10" key="1">
    <citation type="journal article" date="2015" name="Microbiome">
        <title>Genomic resolution of linkages in carbon, nitrogen, and sulfur cycling among widespread estuary sediment bacteria.</title>
        <authorList>
            <person name="Baker B.J."/>
            <person name="Lazar C.S."/>
            <person name="Teske A.P."/>
            <person name="Dick G.J."/>
        </authorList>
    </citation>
    <scope>NUCLEOTIDE SEQUENCE [LARGE SCALE GENOMIC DNA]</scope>
    <source>
        <strain evidence="9">DG_26</strain>
    </source>
</reference>
<keyword evidence="5 6" id="KW-0482">Metalloprotease</keyword>
<evidence type="ECO:0000256" key="4">
    <source>
        <dbReference type="ARBA" id="ARBA00022833"/>
    </source>
</evidence>
<dbReference type="GO" id="GO:0051603">
    <property type="term" value="P:proteolysis involved in protein catabolic process"/>
    <property type="evidence" value="ECO:0007669"/>
    <property type="project" value="TreeGrafter"/>
</dbReference>
<dbReference type="Gene3D" id="3.30.2010.10">
    <property type="entry name" value="Metalloproteases ('zincins'), catalytic domain"/>
    <property type="match status" value="1"/>
</dbReference>
<evidence type="ECO:0000256" key="5">
    <source>
        <dbReference type="ARBA" id="ARBA00023049"/>
    </source>
</evidence>
<comment type="caution">
    <text evidence="9">The sequence shown here is derived from an EMBL/GenBank/DDBJ whole genome shotgun (WGS) entry which is preliminary data.</text>
</comment>
<dbReference type="AlphaFoldDB" id="A0A0S7WH82"/>
<feature type="compositionally biased region" description="Basic and acidic residues" evidence="7">
    <location>
        <begin position="255"/>
        <end position="279"/>
    </location>
</feature>
<evidence type="ECO:0000256" key="1">
    <source>
        <dbReference type="ARBA" id="ARBA00022670"/>
    </source>
</evidence>
<evidence type="ECO:0000313" key="9">
    <source>
        <dbReference type="EMBL" id="KPJ49455.1"/>
    </source>
</evidence>
<dbReference type="GO" id="GO:0004222">
    <property type="term" value="F:metalloendopeptidase activity"/>
    <property type="evidence" value="ECO:0007669"/>
    <property type="project" value="InterPro"/>
</dbReference>
<evidence type="ECO:0000256" key="2">
    <source>
        <dbReference type="ARBA" id="ARBA00022723"/>
    </source>
</evidence>
<feature type="non-terminal residue" evidence="9">
    <location>
        <position position="287"/>
    </location>
</feature>
<dbReference type="PANTHER" id="PTHR22726:SF1">
    <property type="entry name" value="METALLOENDOPEPTIDASE OMA1, MITOCHONDRIAL"/>
    <property type="match status" value="1"/>
</dbReference>
<keyword evidence="3 6" id="KW-0378">Hydrolase</keyword>
<dbReference type="GO" id="GO:0046872">
    <property type="term" value="F:metal ion binding"/>
    <property type="evidence" value="ECO:0007669"/>
    <property type="project" value="UniProtKB-KW"/>
</dbReference>
<feature type="domain" description="Peptidase M48" evidence="8">
    <location>
        <begin position="77"/>
        <end position="260"/>
    </location>
</feature>
<gene>
    <name evidence="9" type="ORF">AMJ40_05445</name>
</gene>
<evidence type="ECO:0000256" key="3">
    <source>
        <dbReference type="ARBA" id="ARBA00022801"/>
    </source>
</evidence>
<protein>
    <recommendedName>
        <fullName evidence="8">Peptidase M48 domain-containing protein</fullName>
    </recommendedName>
</protein>
<evidence type="ECO:0000259" key="8">
    <source>
        <dbReference type="Pfam" id="PF01435"/>
    </source>
</evidence>
<dbReference type="GO" id="GO:0016020">
    <property type="term" value="C:membrane"/>
    <property type="evidence" value="ECO:0007669"/>
    <property type="project" value="TreeGrafter"/>
</dbReference>
<dbReference type="InterPro" id="IPR051156">
    <property type="entry name" value="Mito/Outer_Membr_Metalloprot"/>
</dbReference>
<feature type="region of interest" description="Disordered" evidence="7">
    <location>
        <begin position="243"/>
        <end position="287"/>
    </location>
</feature>
<evidence type="ECO:0000256" key="6">
    <source>
        <dbReference type="RuleBase" id="RU003983"/>
    </source>
</evidence>